<dbReference type="Proteomes" id="UP000694557">
    <property type="component" value="Unassembled WGS sequence"/>
</dbReference>
<protein>
    <recommendedName>
        <fullName evidence="6">Large ribosomal subunit protein eL20</fullName>
    </recommendedName>
    <alternativeName>
        <fullName evidence="7">60S ribosomal protein L18a</fullName>
    </alternativeName>
</protein>
<comment type="similarity">
    <text evidence="1">Belongs to the eukaryotic ribosomal protein eL20 family.</text>
</comment>
<evidence type="ECO:0000256" key="6">
    <source>
        <dbReference type="ARBA" id="ARBA00035220"/>
    </source>
</evidence>
<dbReference type="HAMAP" id="MF_00273">
    <property type="entry name" value="Ribosomal_eL20"/>
    <property type="match status" value="1"/>
</dbReference>
<name>A0A8C7KH86_ONCKI</name>
<dbReference type="SUPFAM" id="SSF160374">
    <property type="entry name" value="RplX-like"/>
    <property type="match status" value="1"/>
</dbReference>
<dbReference type="Pfam" id="PF01775">
    <property type="entry name" value="Ribosomal_L18A"/>
    <property type="match status" value="1"/>
</dbReference>
<dbReference type="GO" id="GO:0022625">
    <property type="term" value="C:cytosolic large ribosomal subunit"/>
    <property type="evidence" value="ECO:0007669"/>
    <property type="project" value="UniProtKB-ARBA"/>
</dbReference>
<dbReference type="Ensembl" id="ENSOKIT00005107659.1">
    <property type="protein sequence ID" value="ENSOKIP00005100439.1"/>
    <property type="gene ID" value="ENSOKIG00005044239.1"/>
</dbReference>
<dbReference type="GeneTree" id="ENSGT00390000015797"/>
<keyword evidence="10" id="KW-1185">Reference proteome</keyword>
<dbReference type="AlphaFoldDB" id="A0A8C7KH86"/>
<evidence type="ECO:0000256" key="3">
    <source>
        <dbReference type="ARBA" id="ARBA00022980"/>
    </source>
</evidence>
<dbReference type="Gene3D" id="3.10.20.10">
    <property type="match status" value="2"/>
</dbReference>
<gene>
    <name evidence="9" type="primary">RPL18A</name>
</gene>
<comment type="subunit">
    <text evidence="2">Component of the large ribosomal subunit.</text>
</comment>
<evidence type="ECO:0000256" key="2">
    <source>
        <dbReference type="ARBA" id="ARBA00011133"/>
    </source>
</evidence>
<keyword evidence="3" id="KW-0689">Ribosomal protein</keyword>
<reference evidence="9" key="1">
    <citation type="submission" date="2025-08" db="UniProtKB">
        <authorList>
            <consortium name="Ensembl"/>
        </authorList>
    </citation>
    <scope>IDENTIFICATION</scope>
</reference>
<evidence type="ECO:0000313" key="10">
    <source>
        <dbReference type="Proteomes" id="UP000694557"/>
    </source>
</evidence>
<dbReference type="GO" id="GO:0003735">
    <property type="term" value="F:structural constituent of ribosome"/>
    <property type="evidence" value="ECO:0007669"/>
    <property type="project" value="InterPro"/>
</dbReference>
<dbReference type="InterPro" id="IPR023573">
    <property type="entry name" value="Ribosomal_eL20_dom"/>
</dbReference>
<evidence type="ECO:0000313" key="9">
    <source>
        <dbReference type="Ensembl" id="ENSOKIP00005100439.1"/>
    </source>
</evidence>
<proteinExistence type="inferred from homology"/>
<dbReference type="FunFam" id="3.10.20.10:FF:000002">
    <property type="entry name" value="60S ribosomal protein L18a"/>
    <property type="match status" value="1"/>
</dbReference>
<comment type="function">
    <text evidence="5">Component of the large ribosomal subunit. The ribosome is a large ribonucleoprotein complex responsible for the synthesis of proteins in the cell.</text>
</comment>
<evidence type="ECO:0000256" key="5">
    <source>
        <dbReference type="ARBA" id="ARBA00034092"/>
    </source>
</evidence>
<dbReference type="InterPro" id="IPR021138">
    <property type="entry name" value="Ribosomal_eL20_eukaryotes"/>
</dbReference>
<feature type="domain" description="Large ribosomal subunit protein eL20" evidence="8">
    <location>
        <begin position="5"/>
        <end position="126"/>
    </location>
</feature>
<evidence type="ECO:0000256" key="4">
    <source>
        <dbReference type="ARBA" id="ARBA00023274"/>
    </source>
</evidence>
<accession>A0A8C7KH86</accession>
<reference evidence="9" key="2">
    <citation type="submission" date="2025-09" db="UniProtKB">
        <authorList>
            <consortium name="Ensembl"/>
        </authorList>
    </citation>
    <scope>IDENTIFICATION</scope>
</reference>
<sequence>MKQTEYKVVGRLLPSVKNPTPPLYRMRIFAPNHVVAKSRFWYFVSQLRKMKKANGETVYCGLVHEKTPLKVKNFGIWLRYDSRSGTHNMYREYRDLTTSAAVTQCYRDMGARHRARAHSIHIMKVQEIAANKCRRPAIKQFHVGQLTSYIIHPRTVLCYGTGSDCSLLRYRVRLFSATVPGQTVLCYGTGSDCSLLRYRVRLFSATVPGLGQTVLCYGTGSRSDCSLLRYRV</sequence>
<dbReference type="FunFam" id="3.10.20.10:FF:000001">
    <property type="entry name" value="60S ribosomal protein L18a"/>
    <property type="match status" value="1"/>
</dbReference>
<evidence type="ECO:0000256" key="1">
    <source>
        <dbReference type="ARBA" id="ARBA00009362"/>
    </source>
</evidence>
<organism evidence="9 10">
    <name type="scientific">Oncorhynchus kisutch</name>
    <name type="common">Coho salmon</name>
    <name type="synonym">Salmo kisutch</name>
    <dbReference type="NCBI Taxonomy" id="8019"/>
    <lineage>
        <taxon>Eukaryota</taxon>
        <taxon>Metazoa</taxon>
        <taxon>Chordata</taxon>
        <taxon>Craniata</taxon>
        <taxon>Vertebrata</taxon>
        <taxon>Euteleostomi</taxon>
        <taxon>Actinopterygii</taxon>
        <taxon>Neopterygii</taxon>
        <taxon>Teleostei</taxon>
        <taxon>Protacanthopterygii</taxon>
        <taxon>Salmoniformes</taxon>
        <taxon>Salmonidae</taxon>
        <taxon>Salmoninae</taxon>
        <taxon>Oncorhynchus</taxon>
    </lineage>
</organism>
<evidence type="ECO:0000256" key="7">
    <source>
        <dbReference type="ARBA" id="ARBA00035392"/>
    </source>
</evidence>
<dbReference type="InterPro" id="IPR028877">
    <property type="entry name" value="Ribosomal_eL20"/>
</dbReference>
<dbReference type="GO" id="GO:0006412">
    <property type="term" value="P:translation"/>
    <property type="evidence" value="ECO:0007669"/>
    <property type="project" value="InterPro"/>
</dbReference>
<dbReference type="PANTHER" id="PTHR10052">
    <property type="entry name" value="60S RIBOSOMAL PROTEIN L18A"/>
    <property type="match status" value="1"/>
</dbReference>
<evidence type="ECO:0000259" key="8">
    <source>
        <dbReference type="Pfam" id="PF01775"/>
    </source>
</evidence>
<keyword evidence="4" id="KW-0687">Ribonucleoprotein</keyword>